<dbReference type="RefSeq" id="XP_031462953.1">
    <property type="nucleotide sequence ID" value="XM_031607093.1"/>
</dbReference>
<evidence type="ECO:0000256" key="9">
    <source>
        <dbReference type="ARBA" id="ARBA00022614"/>
    </source>
</evidence>
<dbReference type="GO" id="GO:0001819">
    <property type="term" value="P:positive regulation of cytokine production"/>
    <property type="evidence" value="ECO:0007669"/>
    <property type="project" value="TreeGrafter"/>
</dbReference>
<evidence type="ECO:0000256" key="15">
    <source>
        <dbReference type="ARBA" id="ARBA00023136"/>
    </source>
</evidence>
<dbReference type="KEGG" id="pcoc:116237739"/>
<dbReference type="GO" id="GO:0005576">
    <property type="term" value="C:extracellular region"/>
    <property type="evidence" value="ECO:0007669"/>
    <property type="project" value="UniProtKB-SubCell"/>
</dbReference>
<dbReference type="GO" id="GO:0045121">
    <property type="term" value="C:membrane raft"/>
    <property type="evidence" value="ECO:0007669"/>
    <property type="project" value="UniProtKB-SubCell"/>
</dbReference>
<keyword evidence="8" id="KW-0399">Innate immunity</keyword>
<keyword evidence="18" id="KW-0395">Inflammatory response</keyword>
<dbReference type="GO" id="GO:0034142">
    <property type="term" value="P:toll-like receptor 4 signaling pathway"/>
    <property type="evidence" value="ECO:0007669"/>
    <property type="project" value="TreeGrafter"/>
</dbReference>
<gene>
    <name evidence="24" type="primary">CD14</name>
</gene>
<keyword evidence="21" id="KW-0812">Transmembrane</keyword>
<dbReference type="GO" id="GO:0009897">
    <property type="term" value="C:external side of plasma membrane"/>
    <property type="evidence" value="ECO:0007669"/>
    <property type="project" value="TreeGrafter"/>
</dbReference>
<evidence type="ECO:0000259" key="23">
    <source>
        <dbReference type="SMART" id="SM00082"/>
    </source>
</evidence>
<evidence type="ECO:0000256" key="18">
    <source>
        <dbReference type="ARBA" id="ARBA00023198"/>
    </source>
</evidence>
<dbReference type="GO" id="GO:0006954">
    <property type="term" value="P:inflammatory response"/>
    <property type="evidence" value="ECO:0007669"/>
    <property type="project" value="UniProtKB-KW"/>
</dbReference>
<dbReference type="Gene3D" id="3.80.10.10">
    <property type="entry name" value="Ribonuclease Inhibitor"/>
    <property type="match status" value="2"/>
</dbReference>
<evidence type="ECO:0000256" key="10">
    <source>
        <dbReference type="ARBA" id="ARBA00022622"/>
    </source>
</evidence>
<name>A0A669QJQ6_PHACC</name>
<evidence type="ECO:0000256" key="20">
    <source>
        <dbReference type="ARBA" id="ARBA00031013"/>
    </source>
</evidence>
<dbReference type="GO" id="GO:0045087">
    <property type="term" value="P:innate immune response"/>
    <property type="evidence" value="ECO:0007669"/>
    <property type="project" value="UniProtKB-KW"/>
</dbReference>
<feature type="chain" id="PRO_5025666047" description="Monocyte differentiation antigen CD14" evidence="22">
    <location>
        <begin position="19"/>
        <end position="465"/>
    </location>
</feature>
<keyword evidence="9" id="KW-0433">Leucine-rich repeat</keyword>
<evidence type="ECO:0000256" key="22">
    <source>
        <dbReference type="SAM" id="SignalP"/>
    </source>
</evidence>
<keyword evidence="21" id="KW-1133">Transmembrane helix</keyword>
<evidence type="ECO:0000313" key="25">
    <source>
        <dbReference type="Proteomes" id="UP000472261"/>
    </source>
</evidence>
<proteinExistence type="predicted"/>
<dbReference type="GO" id="GO:0001530">
    <property type="term" value="F:lipopolysaccharide binding"/>
    <property type="evidence" value="ECO:0007669"/>
    <property type="project" value="TreeGrafter"/>
</dbReference>
<dbReference type="InterPro" id="IPR016337">
    <property type="entry name" value="Monocyte_diff_Ag_CD14"/>
</dbReference>
<feature type="domain" description="LRRCT" evidence="23">
    <location>
        <begin position="362"/>
        <end position="415"/>
    </location>
</feature>
<dbReference type="GO" id="GO:0071222">
    <property type="term" value="P:cellular response to lipopolysaccharide"/>
    <property type="evidence" value="ECO:0007669"/>
    <property type="project" value="TreeGrafter"/>
</dbReference>
<keyword evidence="13" id="KW-0391">Immunity</keyword>
<evidence type="ECO:0000256" key="5">
    <source>
        <dbReference type="ARBA" id="ARBA00020237"/>
    </source>
</evidence>
<dbReference type="Ensembl" id="ENSPCLT00000026878.1">
    <property type="protein sequence ID" value="ENSPCLP00000019900.1"/>
    <property type="gene ID" value="ENSPCLG00000016945.1"/>
</dbReference>
<evidence type="ECO:0000256" key="1">
    <source>
        <dbReference type="ARBA" id="ARBA00004285"/>
    </source>
</evidence>
<evidence type="ECO:0000256" key="13">
    <source>
        <dbReference type="ARBA" id="ARBA00022859"/>
    </source>
</evidence>
<dbReference type="InterPro" id="IPR000483">
    <property type="entry name" value="Cys-rich_flank_reg_C"/>
</dbReference>
<dbReference type="GO" id="GO:0005794">
    <property type="term" value="C:Golgi apparatus"/>
    <property type="evidence" value="ECO:0007669"/>
    <property type="project" value="UniProtKB-SubCell"/>
</dbReference>
<dbReference type="AlphaFoldDB" id="A0A669QJQ6"/>
<dbReference type="GeneID" id="116237739"/>
<keyword evidence="17" id="KW-0325">Glycoprotein</keyword>
<keyword evidence="10" id="KW-0336">GPI-anchor</keyword>
<evidence type="ECO:0000256" key="6">
    <source>
        <dbReference type="ARBA" id="ARBA00022475"/>
    </source>
</evidence>
<protein>
    <recommendedName>
        <fullName evidence="5">Monocyte differentiation antigen CD14</fullName>
    </recommendedName>
    <alternativeName>
        <fullName evidence="20">Myeloid cell-specific leucine-rich glycoprotein</fullName>
    </alternativeName>
</protein>
<dbReference type="Pfam" id="PF01463">
    <property type="entry name" value="LRRCT"/>
    <property type="match status" value="1"/>
</dbReference>
<evidence type="ECO:0000256" key="2">
    <source>
        <dbReference type="ARBA" id="ARBA00004555"/>
    </source>
</evidence>
<keyword evidence="12" id="KW-0677">Repeat</keyword>
<dbReference type="PANTHER" id="PTHR10630">
    <property type="entry name" value="MONOCYTE DIFFERENTIATION ANTIGEN CD14"/>
    <property type="match status" value="1"/>
</dbReference>
<evidence type="ECO:0000256" key="21">
    <source>
        <dbReference type="SAM" id="Phobius"/>
    </source>
</evidence>
<keyword evidence="25" id="KW-1185">Reference proteome</keyword>
<dbReference type="SMART" id="SM00369">
    <property type="entry name" value="LRR_TYP"/>
    <property type="match status" value="6"/>
</dbReference>
<dbReference type="SUPFAM" id="SSF52058">
    <property type="entry name" value="L domain-like"/>
    <property type="match status" value="1"/>
</dbReference>
<dbReference type="OMA" id="SSSCQWP"/>
<keyword evidence="6" id="KW-1003">Cell membrane</keyword>
<evidence type="ECO:0000256" key="12">
    <source>
        <dbReference type="ARBA" id="ARBA00022737"/>
    </source>
</evidence>
<reference evidence="24" key="1">
    <citation type="submission" date="2025-08" db="UniProtKB">
        <authorList>
            <consortium name="Ensembl"/>
        </authorList>
    </citation>
    <scope>IDENTIFICATION</scope>
</reference>
<evidence type="ECO:0000256" key="16">
    <source>
        <dbReference type="ARBA" id="ARBA00023157"/>
    </source>
</evidence>
<keyword evidence="7" id="KW-0964">Secreted</keyword>
<evidence type="ECO:0000256" key="11">
    <source>
        <dbReference type="ARBA" id="ARBA00022729"/>
    </source>
</evidence>
<dbReference type="SMART" id="SM00082">
    <property type="entry name" value="LRRCT"/>
    <property type="match status" value="1"/>
</dbReference>
<sequence length="465" mass="50142">MRGAALLLLALGLQQAEGRCVFNRTQEYCLCYRLTEQSAGSVIQCLAASAVEFQGGDLEKYADFPIKDLDDSTIDMLGSLEIRKIIFSDLLVPEVLLARVLRFFSYTQVQEMVFDSCSFVGRSSWADMAGRALPITSLRFHNVTAAELAGRKQDLSPLSRWLGALQELSVTASHLATLPCAVGRALRALRSLDLAHNSLRDDSLAPAFCRGAFTQLRVLSLRHNNLTSYRAVCGGVRLLGELRHLDLSHNALTAGTPSSSCRWPETLRVFNLSNAGLDEVLTPLPPGLEVLDLSSNRLHTVDVSLRSLQALLLGRNALPAAPSIRGCPALRTLHLDNNLIAELPRDEVPLLERLQDVAAAGNPFNCTCTGAAVLQALAAAGRLGQGWPQGYVCHAPARYRGVLLRDVPASVLHCSPAAVLAPVCAGLALLCVAVAGGLLWVRRARPSWVCGLGRREDACSSAERL</sequence>
<feature type="transmembrane region" description="Helical" evidence="21">
    <location>
        <begin position="419"/>
        <end position="441"/>
    </location>
</feature>
<keyword evidence="15 21" id="KW-0472">Membrane</keyword>
<evidence type="ECO:0000256" key="4">
    <source>
        <dbReference type="ARBA" id="ARBA00004613"/>
    </source>
</evidence>
<dbReference type="Pfam" id="PF00560">
    <property type="entry name" value="LRR_1"/>
    <property type="match status" value="1"/>
</dbReference>
<dbReference type="GO" id="GO:0046696">
    <property type="term" value="C:lipopolysaccharide receptor complex"/>
    <property type="evidence" value="ECO:0007669"/>
    <property type="project" value="TreeGrafter"/>
</dbReference>
<evidence type="ECO:0000256" key="17">
    <source>
        <dbReference type="ARBA" id="ARBA00023180"/>
    </source>
</evidence>
<reference evidence="24" key="2">
    <citation type="submission" date="2025-09" db="UniProtKB">
        <authorList>
            <consortium name="Ensembl"/>
        </authorList>
    </citation>
    <scope>IDENTIFICATION</scope>
</reference>
<evidence type="ECO:0000256" key="3">
    <source>
        <dbReference type="ARBA" id="ARBA00004609"/>
    </source>
</evidence>
<dbReference type="PANTHER" id="PTHR10630:SF3">
    <property type="entry name" value="MONOCYTE DIFFERENTIATION ANTIGEN CD14"/>
    <property type="match status" value="1"/>
</dbReference>
<keyword evidence="11 22" id="KW-0732">Signal</keyword>
<dbReference type="CTD" id="929"/>
<keyword evidence="19" id="KW-0449">Lipoprotein</keyword>
<accession>A0A669QJQ6</accession>
<evidence type="ECO:0000256" key="14">
    <source>
        <dbReference type="ARBA" id="ARBA00023034"/>
    </source>
</evidence>
<evidence type="ECO:0000256" key="7">
    <source>
        <dbReference type="ARBA" id="ARBA00022525"/>
    </source>
</evidence>
<evidence type="ECO:0000313" key="24">
    <source>
        <dbReference type="Ensembl" id="ENSPCLP00000019900.1"/>
    </source>
</evidence>
<dbReference type="FunFam" id="3.80.10.10:FF:000244">
    <property type="entry name" value="Monocyte differentiation antigen CD14"/>
    <property type="match status" value="1"/>
</dbReference>
<dbReference type="OrthoDB" id="676979at2759"/>
<dbReference type="Proteomes" id="UP000472261">
    <property type="component" value="Unplaced"/>
</dbReference>
<comment type="subcellular location">
    <subcellularLocation>
        <location evidence="3">Cell membrane</location>
        <topology evidence="3">Lipid-anchor</topology>
        <topology evidence="3">GPI-anchor</topology>
    </subcellularLocation>
    <subcellularLocation>
        <location evidence="2">Golgi apparatus</location>
    </subcellularLocation>
    <subcellularLocation>
        <location evidence="1">Membrane raft</location>
    </subcellularLocation>
    <subcellularLocation>
        <location evidence="4">Secreted</location>
    </subcellularLocation>
</comment>
<keyword evidence="16" id="KW-1015">Disulfide bond</keyword>
<evidence type="ECO:0000256" key="8">
    <source>
        <dbReference type="ARBA" id="ARBA00022588"/>
    </source>
</evidence>
<dbReference type="InterPro" id="IPR032675">
    <property type="entry name" value="LRR_dom_sf"/>
</dbReference>
<feature type="signal peptide" evidence="22">
    <location>
        <begin position="1"/>
        <end position="18"/>
    </location>
</feature>
<organism evidence="24 25">
    <name type="scientific">Phasianus colchicus</name>
    <name type="common">Common pheasant</name>
    <dbReference type="NCBI Taxonomy" id="9054"/>
    <lineage>
        <taxon>Eukaryota</taxon>
        <taxon>Metazoa</taxon>
        <taxon>Chordata</taxon>
        <taxon>Craniata</taxon>
        <taxon>Vertebrata</taxon>
        <taxon>Euteleostomi</taxon>
        <taxon>Archelosauria</taxon>
        <taxon>Archosauria</taxon>
        <taxon>Dinosauria</taxon>
        <taxon>Saurischia</taxon>
        <taxon>Theropoda</taxon>
        <taxon>Coelurosauria</taxon>
        <taxon>Aves</taxon>
        <taxon>Neognathae</taxon>
        <taxon>Galloanserae</taxon>
        <taxon>Galliformes</taxon>
        <taxon>Phasianidae</taxon>
        <taxon>Phasianinae</taxon>
        <taxon>Phasianus</taxon>
    </lineage>
</organism>
<evidence type="ECO:0000256" key="19">
    <source>
        <dbReference type="ARBA" id="ARBA00023288"/>
    </source>
</evidence>
<dbReference type="InterPro" id="IPR001611">
    <property type="entry name" value="Leu-rich_rpt"/>
</dbReference>
<keyword evidence="14" id="KW-0333">Golgi apparatus</keyword>
<dbReference type="InterPro" id="IPR003591">
    <property type="entry name" value="Leu-rich_rpt_typical-subtyp"/>
</dbReference>